<feature type="signal peptide" evidence="1">
    <location>
        <begin position="1"/>
        <end position="25"/>
    </location>
</feature>
<dbReference type="InterPro" id="IPR050583">
    <property type="entry name" value="Mycobacterial_A85_antigen"/>
</dbReference>
<keyword evidence="2" id="KW-0624">Polysaccharide degradation</keyword>
<reference evidence="2 3" key="1">
    <citation type="submission" date="2019-02" db="EMBL/GenBank/DDBJ databases">
        <title>Deep-cultivation of Planctomycetes and their phenomic and genomic characterization uncovers novel biology.</title>
        <authorList>
            <person name="Wiegand S."/>
            <person name="Jogler M."/>
            <person name="Boedeker C."/>
            <person name="Pinto D."/>
            <person name="Vollmers J."/>
            <person name="Rivas-Marin E."/>
            <person name="Kohn T."/>
            <person name="Peeters S.H."/>
            <person name="Heuer A."/>
            <person name="Rast P."/>
            <person name="Oberbeckmann S."/>
            <person name="Bunk B."/>
            <person name="Jeske O."/>
            <person name="Meyerdierks A."/>
            <person name="Storesund J.E."/>
            <person name="Kallscheuer N."/>
            <person name="Luecker S."/>
            <person name="Lage O.M."/>
            <person name="Pohl T."/>
            <person name="Merkel B.J."/>
            <person name="Hornburger P."/>
            <person name="Mueller R.-W."/>
            <person name="Bruemmer F."/>
            <person name="Labrenz M."/>
            <person name="Spormann A.M."/>
            <person name="Op Den Camp H."/>
            <person name="Overmann J."/>
            <person name="Amann R."/>
            <person name="Jetten M.S.M."/>
            <person name="Mascher T."/>
            <person name="Medema M.H."/>
            <person name="Devos D.P."/>
            <person name="Kaster A.-K."/>
            <person name="Ovreas L."/>
            <person name="Rohde M."/>
            <person name="Galperin M.Y."/>
            <person name="Jogler C."/>
        </authorList>
    </citation>
    <scope>NUCLEOTIDE SEQUENCE [LARGE SCALE GENOMIC DNA]</scope>
    <source>
        <strain evidence="2 3">Poly59</strain>
    </source>
</reference>
<dbReference type="SUPFAM" id="SSF53474">
    <property type="entry name" value="alpha/beta-Hydrolases"/>
    <property type="match status" value="1"/>
</dbReference>
<dbReference type="GO" id="GO:0045493">
    <property type="term" value="P:xylan catabolic process"/>
    <property type="evidence" value="ECO:0007669"/>
    <property type="project" value="UniProtKB-KW"/>
</dbReference>
<keyword evidence="2" id="KW-0858">Xylan degradation</keyword>
<dbReference type="PANTHER" id="PTHR48098:SF1">
    <property type="entry name" value="DIACYLGLYCEROL ACYLTRANSFERASE_MYCOLYLTRANSFERASE AG85A"/>
    <property type="match status" value="1"/>
</dbReference>
<feature type="chain" id="PRO_5022764544" evidence="1">
    <location>
        <begin position="26"/>
        <end position="327"/>
    </location>
</feature>
<name>A0A5C6EKI1_9BACT</name>
<dbReference type="InterPro" id="IPR029058">
    <property type="entry name" value="AB_hydrolase_fold"/>
</dbReference>
<dbReference type="OrthoDB" id="9777383at2"/>
<dbReference type="Gene3D" id="3.40.50.1820">
    <property type="entry name" value="alpha/beta hydrolase"/>
    <property type="match status" value="1"/>
</dbReference>
<comment type="caution">
    <text evidence="2">The sequence shown here is derived from an EMBL/GenBank/DDBJ whole genome shotgun (WGS) entry which is preliminary data.</text>
</comment>
<dbReference type="AlphaFoldDB" id="A0A5C6EKI1"/>
<keyword evidence="2" id="KW-0378">Hydrolase</keyword>
<dbReference type="GO" id="GO:0016747">
    <property type="term" value="F:acyltransferase activity, transferring groups other than amino-acyl groups"/>
    <property type="evidence" value="ECO:0007669"/>
    <property type="project" value="TreeGrafter"/>
</dbReference>
<keyword evidence="2" id="KW-0326">Glycosidase</keyword>
<dbReference type="InterPro" id="IPR000801">
    <property type="entry name" value="Esterase-like"/>
</dbReference>
<dbReference type="EMBL" id="SJPX01000004">
    <property type="protein sequence ID" value="TWU49622.1"/>
    <property type="molecule type" value="Genomic_DNA"/>
</dbReference>
<evidence type="ECO:0000256" key="1">
    <source>
        <dbReference type="SAM" id="SignalP"/>
    </source>
</evidence>
<dbReference type="PANTHER" id="PTHR48098">
    <property type="entry name" value="ENTEROCHELIN ESTERASE-RELATED"/>
    <property type="match status" value="1"/>
</dbReference>
<gene>
    <name evidence="2" type="ORF">Poly59_42440</name>
</gene>
<sequence length="327" mass="35584" precursor="true">MSPSIRFVFLVSMMVAASVCENADAQTATAKPKAKKKPPTLFAWVNPLPAKHHPAVSHATFVSPSMKIDVGYTILLPPGYEAETTARFPTLYYLHGGRPGSETKSLGLVPHWHDAMAGGKVAPMIVVMVNGGPVSHYNLPDKPMSAGADVFIKELIPHIDSTYRTVADRGGRAIEGFSQGGRGTMRLSLRYPELFCSAAPGGGGYETEKRISQSGGFETDTLKFAEGDNVWDLARAYAAERPELGDLNATTSETRAADSKRPSVAWVIYVGTKGFNYENNLEYMRFLDSLGVPYTRLVVPDVPHSAVGIYEKQGLEIMRFHAANFAR</sequence>
<accession>A0A5C6EKI1</accession>
<keyword evidence="1" id="KW-0732">Signal</keyword>
<dbReference type="GO" id="GO:0016798">
    <property type="term" value="F:hydrolase activity, acting on glycosyl bonds"/>
    <property type="evidence" value="ECO:0007669"/>
    <property type="project" value="UniProtKB-KW"/>
</dbReference>
<dbReference type="Pfam" id="PF00756">
    <property type="entry name" value="Esterase"/>
    <property type="match status" value="1"/>
</dbReference>
<protein>
    <submittedName>
        <fullName evidence="2">Endo-1,4-beta-xylanase/feruloyl esterase</fullName>
    </submittedName>
</protein>
<evidence type="ECO:0000313" key="2">
    <source>
        <dbReference type="EMBL" id="TWU49622.1"/>
    </source>
</evidence>
<proteinExistence type="predicted"/>
<evidence type="ECO:0000313" key="3">
    <source>
        <dbReference type="Proteomes" id="UP000317977"/>
    </source>
</evidence>
<keyword evidence="3" id="KW-1185">Reference proteome</keyword>
<keyword evidence="2" id="KW-0119">Carbohydrate metabolism</keyword>
<dbReference type="Proteomes" id="UP000317977">
    <property type="component" value="Unassembled WGS sequence"/>
</dbReference>
<organism evidence="2 3">
    <name type="scientific">Rubripirellula reticaptiva</name>
    <dbReference type="NCBI Taxonomy" id="2528013"/>
    <lineage>
        <taxon>Bacteria</taxon>
        <taxon>Pseudomonadati</taxon>
        <taxon>Planctomycetota</taxon>
        <taxon>Planctomycetia</taxon>
        <taxon>Pirellulales</taxon>
        <taxon>Pirellulaceae</taxon>
        <taxon>Rubripirellula</taxon>
    </lineage>
</organism>